<dbReference type="PANTHER" id="PTHR45339:SF1">
    <property type="entry name" value="HYBRID SIGNAL TRANSDUCTION HISTIDINE KINASE J"/>
    <property type="match status" value="1"/>
</dbReference>
<dbReference type="InterPro" id="IPR001789">
    <property type="entry name" value="Sig_transdc_resp-reg_receiver"/>
</dbReference>
<evidence type="ECO:0000313" key="15">
    <source>
        <dbReference type="Proteomes" id="UP000095009"/>
    </source>
</evidence>
<dbReference type="PROSITE" id="PS50109">
    <property type="entry name" value="HIS_KIN"/>
    <property type="match status" value="1"/>
</dbReference>
<accession>A0A1E3PH84</accession>
<dbReference type="Gene3D" id="3.30.565.10">
    <property type="entry name" value="Histidine kinase-like ATPase, C-terminal domain"/>
    <property type="match status" value="1"/>
</dbReference>
<proteinExistence type="predicted"/>
<keyword evidence="8" id="KW-0902">Two-component regulatory system</keyword>
<dbReference type="EC" id="2.7.13.3" evidence="2"/>
<keyword evidence="3 9" id="KW-0597">Phosphoprotein</keyword>
<evidence type="ECO:0000256" key="7">
    <source>
        <dbReference type="ARBA" id="ARBA00022840"/>
    </source>
</evidence>
<dbReference type="Pfam" id="PF00072">
    <property type="entry name" value="Response_reg"/>
    <property type="match status" value="1"/>
</dbReference>
<dbReference type="GO" id="GO:0036180">
    <property type="term" value="P:filamentous growth of a population of unicellular organisms in response to biotic stimulus"/>
    <property type="evidence" value="ECO:0007669"/>
    <property type="project" value="UniProtKB-ARBA"/>
</dbReference>
<dbReference type="CDD" id="cd17546">
    <property type="entry name" value="REC_hyHK_CKI1_RcsC-like"/>
    <property type="match status" value="1"/>
</dbReference>
<name>A0A1E3PH84_9ASCO</name>
<dbReference type="Pfam" id="PF00512">
    <property type="entry name" value="HisKA"/>
    <property type="match status" value="1"/>
</dbReference>
<dbReference type="FunFam" id="1.10.287.130:FF:000002">
    <property type="entry name" value="Two-component osmosensing histidine kinase"/>
    <property type="match status" value="1"/>
</dbReference>
<feature type="domain" description="Response regulatory" evidence="13">
    <location>
        <begin position="1929"/>
        <end position="2053"/>
    </location>
</feature>
<dbReference type="CDD" id="cd16922">
    <property type="entry name" value="HATPase_EvgS-ArcB-TorS-like"/>
    <property type="match status" value="1"/>
</dbReference>
<dbReference type="FunFam" id="3.30.565.10:FF:000010">
    <property type="entry name" value="Sensor histidine kinase RcsC"/>
    <property type="match status" value="1"/>
</dbReference>
<evidence type="ECO:0000259" key="13">
    <source>
        <dbReference type="PROSITE" id="PS50110"/>
    </source>
</evidence>
<dbReference type="InterPro" id="IPR011006">
    <property type="entry name" value="CheY-like_superfamily"/>
</dbReference>
<dbReference type="SUPFAM" id="SSF52172">
    <property type="entry name" value="CheY-like"/>
    <property type="match status" value="2"/>
</dbReference>
<sequence>MHDISRSKLIEDCLRPLSYVRVSESPSNYALVYNNDKDLRSLYEVFLADSRSSGKRPSSTNAPRTHTATSAAASTAEPKTNDKIVRILKCIINVLQTLVQAHRRRITHNALSTSSIFLDSEDNTHIGYWDFSFRLHSEDPCRGYRRKNIREMSFFLPYISPEATGLMNRVVDFRADLYAIGCILYELLLGFPPFRSNDPQDLCTMHVASQPVAPALTAPWVPQSLSDLILQLLEKCACDRYQCSEQVIEHLAIIIDALEILKSFDSIKISSQFLVSQLIFGRDVELNIMKQFYNTISNKIGSSFQFLVLKGDSGTGKTRLILEMEKFFISEHGFFSIAKFDKYSRGPPFFTLIKVLQDLVHQVLSGSQSKIQKWRDTILSSIKHDLDMLTASSQGIGPVKREMRLKFVVKSLFCLFGTFGLAVFLDDIQWSSQEEFNFFKDLRSFAVSNDFSDTKITFTCAAMSSSSITGSALSSISTVEARRLADNCESLLKPFKDNADFSYQEIELSNLSHRDPNFQSHSNENSEFELLVDLIYNQTQGNALFLNIMVRYLYRFDFLYFHEAIGTWKINSQKLKTEKARFPKSVEEAIIQILNILPRRIVQLLKYAACICSKSFTLEDLAISVGFSFGATNESLYSAAGLDLIVPLSAHYKYGFSRARKTVKIKKPERSKIARSSTFKFYHDIVQQAIRSTLSRSEEEQIHRIIGMRLLRSHNLKFMPKQKVLEIANQLRLAVDIAKKDDYENSIYRDINIKAGKFVYAISDFVMAYNYFNIARLFLPEDCWSSNNPELLIITKEIHISLIELQYLKREFEPCLELIDYTLKNSGQGDMLSRVRCLKIKIKVLSLLGRHDEAISVALTALSLSGLELNEADAWNMEKISPNIPLSVTEIRELADLPVAKDVKTVLTHELLVSIILICFFSDRQRLLRAITYTAVETCIKMGSCPICSYAFIALGALFQTEGDEINLTRAYEYSKLAIMALESETTLEMDFGINIYDFYTLTLASFHEPLSEITRYYDIVACSGLQSYDNDGNVTLTVVLRPMCQFLCGESLATVSSEFSRCRSLFINNQSNQTNFYNVGIEYIEFISQFINSLSGISTMDSPESQFPEINDYPSLPSMIEAPFESSNRHSVEISYGYYICRLVFAVIFNNRAMIMDLMLYKLPPLISRIPVTIYHQFVVFYGSLALLELPERNEQQEEMLNSFAQTLSDWSSIPANNVRHKHLLIQAELNKGKINSISLLDTYEEASKLAVDQGYIHDAAIINERCGDWVLSQSTNRGLSYFQEACRLYRQWGSEKKVQQIKSIKGLSDDNLSKINIENNTSNSNFLSNNYHSAIESTNDYLKPALQVCLEISESIDVETIILRLMQSVVTLGGCDYSIFISVDDIGGLYLESVGTLTGVSILRHEPLTSRADLVPFSVVESVLSTGQLLVRNADFRLFDSNYGRDPYYANRTVPLNSVLCVPVQNHLKTIGLLYLECQRLDFDFTASKIDLITLLASQSAISIEKAKIYKQMDLAKKAAEEATAEKASFLANMSHEIRTPFNALLSCSIFLLDTDLQEIQREYVETIRSSAMLTLDIIDAILAFSKIEHGSVNLDNSPFSLRACVDSAVQLVAEPAAAKDLELVHIYRSGIIDTVYGDVTRFRQIIINLVGNAVKFTPKGHIIVETRSEKLSTDNRYEIVISVTDTGIGIPKDSRNKVFRAFSQVDGSSRRVYGGAGLGLAISKKLAELMGGTLTFESVEGKSTVFRFATVIKADPPEPAQIEAAKNDKMCIVCDFSSISKTALKLDLLNLGFKFIECGTDESILSLVESSPKGTYSMIFVDYRKVDLKSKRALRVLNYDSELHIILMTHFGAQFPRDNIRQLGFSAVLLRPYQQIRLTNVIKQMLMTNNDENFSKDKEISGDMNSQNISIGKGFIKSMGEHHPLKILLAEDNMINTRVALQHLKRMGYLEVHHAKDGVEVIEYCQRELSQGNQMYDVVLMDIQMPRKDGIAAAKEIREMYDENIQPSIIALTANVGGDDKEKCLNAGMVNYLAKPILPPDLAAVLMSVKPISSRESR</sequence>
<dbReference type="GO" id="GO:0000155">
    <property type="term" value="F:phosphorelay sensor kinase activity"/>
    <property type="evidence" value="ECO:0007669"/>
    <property type="project" value="InterPro"/>
</dbReference>
<evidence type="ECO:0000259" key="11">
    <source>
        <dbReference type="PROSITE" id="PS50011"/>
    </source>
</evidence>
<evidence type="ECO:0000256" key="1">
    <source>
        <dbReference type="ARBA" id="ARBA00000085"/>
    </source>
</evidence>
<comment type="catalytic activity">
    <reaction evidence="1">
        <text>ATP + protein L-histidine = ADP + protein N-phospho-L-histidine.</text>
        <dbReference type="EC" id="2.7.13.3"/>
    </reaction>
</comment>
<reference evidence="14 15" key="1">
    <citation type="journal article" date="2016" name="Proc. Natl. Acad. Sci. U.S.A.">
        <title>Comparative genomics of biotechnologically important yeasts.</title>
        <authorList>
            <person name="Riley R."/>
            <person name="Haridas S."/>
            <person name="Wolfe K.H."/>
            <person name="Lopes M.R."/>
            <person name="Hittinger C.T."/>
            <person name="Goeker M."/>
            <person name="Salamov A.A."/>
            <person name="Wisecaver J.H."/>
            <person name="Long T.M."/>
            <person name="Calvey C.H."/>
            <person name="Aerts A.L."/>
            <person name="Barry K.W."/>
            <person name="Choi C."/>
            <person name="Clum A."/>
            <person name="Coughlan A.Y."/>
            <person name="Deshpande S."/>
            <person name="Douglass A.P."/>
            <person name="Hanson S.J."/>
            <person name="Klenk H.-P."/>
            <person name="LaButti K.M."/>
            <person name="Lapidus A."/>
            <person name="Lindquist E.A."/>
            <person name="Lipzen A.M."/>
            <person name="Meier-Kolthoff J.P."/>
            <person name="Ohm R.A."/>
            <person name="Otillar R.P."/>
            <person name="Pangilinan J.L."/>
            <person name="Peng Y."/>
            <person name="Rokas A."/>
            <person name="Rosa C.A."/>
            <person name="Scheuner C."/>
            <person name="Sibirny A.A."/>
            <person name="Slot J.C."/>
            <person name="Stielow J.B."/>
            <person name="Sun H."/>
            <person name="Kurtzman C.P."/>
            <person name="Blackwell M."/>
            <person name="Grigoriev I.V."/>
            <person name="Jeffries T.W."/>
        </authorList>
    </citation>
    <scope>NUCLEOTIDE SEQUENCE [LARGE SCALE GENOMIC DNA]</scope>
    <source>
        <strain evidence="14 15">DSM 6958</strain>
    </source>
</reference>
<organism evidence="14 15">
    <name type="scientific">Nadsonia fulvescens var. elongata DSM 6958</name>
    <dbReference type="NCBI Taxonomy" id="857566"/>
    <lineage>
        <taxon>Eukaryota</taxon>
        <taxon>Fungi</taxon>
        <taxon>Dikarya</taxon>
        <taxon>Ascomycota</taxon>
        <taxon>Saccharomycotina</taxon>
        <taxon>Dipodascomycetes</taxon>
        <taxon>Dipodascales</taxon>
        <taxon>Dipodascales incertae sedis</taxon>
        <taxon>Nadsonia</taxon>
    </lineage>
</organism>
<dbReference type="Gene3D" id="3.40.50.2300">
    <property type="match status" value="2"/>
</dbReference>
<dbReference type="GO" id="GO:0097308">
    <property type="term" value="P:cellular response to farnesol"/>
    <property type="evidence" value="ECO:0007669"/>
    <property type="project" value="UniProtKB-ARBA"/>
</dbReference>
<dbReference type="InterPro" id="IPR004358">
    <property type="entry name" value="Sig_transdc_His_kin-like_C"/>
</dbReference>
<evidence type="ECO:0000256" key="3">
    <source>
        <dbReference type="ARBA" id="ARBA00022553"/>
    </source>
</evidence>
<dbReference type="PRINTS" id="PR00344">
    <property type="entry name" value="BCTRLSENSOR"/>
</dbReference>
<dbReference type="Pfam" id="PF00069">
    <property type="entry name" value="Pkinase"/>
    <property type="match status" value="1"/>
</dbReference>
<dbReference type="SMART" id="SM00220">
    <property type="entry name" value="S_TKc"/>
    <property type="match status" value="1"/>
</dbReference>
<dbReference type="Pfam" id="PF02518">
    <property type="entry name" value="HATPase_c"/>
    <property type="match status" value="1"/>
</dbReference>
<dbReference type="InterPro" id="IPR003018">
    <property type="entry name" value="GAF"/>
</dbReference>
<keyword evidence="6" id="KW-0418">Kinase</keyword>
<evidence type="ECO:0000256" key="5">
    <source>
        <dbReference type="ARBA" id="ARBA00022741"/>
    </source>
</evidence>
<dbReference type="SMART" id="SM00065">
    <property type="entry name" value="GAF"/>
    <property type="match status" value="1"/>
</dbReference>
<dbReference type="InterPro" id="IPR036890">
    <property type="entry name" value="HATPase_C_sf"/>
</dbReference>
<gene>
    <name evidence="14" type="ORF">NADFUDRAFT_60681</name>
</gene>
<dbReference type="InterPro" id="IPR036097">
    <property type="entry name" value="HisK_dim/P_sf"/>
</dbReference>
<keyword evidence="7" id="KW-0067">ATP-binding</keyword>
<dbReference type="CDD" id="cd00082">
    <property type="entry name" value="HisKA"/>
    <property type="match status" value="1"/>
</dbReference>
<dbReference type="InterPro" id="IPR011009">
    <property type="entry name" value="Kinase-like_dom_sf"/>
</dbReference>
<dbReference type="Gene3D" id="3.30.450.40">
    <property type="match status" value="1"/>
</dbReference>
<dbReference type="PROSITE" id="PS50011">
    <property type="entry name" value="PROTEIN_KINASE_DOM"/>
    <property type="match status" value="1"/>
</dbReference>
<dbReference type="PROSITE" id="PS50110">
    <property type="entry name" value="RESPONSE_REGULATORY"/>
    <property type="match status" value="1"/>
</dbReference>
<dbReference type="PANTHER" id="PTHR45339">
    <property type="entry name" value="HYBRID SIGNAL TRANSDUCTION HISTIDINE KINASE J"/>
    <property type="match status" value="1"/>
</dbReference>
<dbReference type="SUPFAM" id="SSF55874">
    <property type="entry name" value="ATPase domain of HSP90 chaperone/DNA topoisomerase II/histidine kinase"/>
    <property type="match status" value="1"/>
</dbReference>
<dbReference type="SUPFAM" id="SSF52540">
    <property type="entry name" value="P-loop containing nucleoside triphosphate hydrolases"/>
    <property type="match status" value="1"/>
</dbReference>
<dbReference type="GO" id="GO:1900445">
    <property type="term" value="P:positive regulation of filamentous growth of a population of unicellular organisms in response to biotic stimulus"/>
    <property type="evidence" value="ECO:0007669"/>
    <property type="project" value="UniProtKB-ARBA"/>
</dbReference>
<keyword evidence="5" id="KW-0547">Nucleotide-binding</keyword>
<dbReference type="OrthoDB" id="60033at2759"/>
<dbReference type="Gene3D" id="1.10.287.130">
    <property type="match status" value="1"/>
</dbReference>
<evidence type="ECO:0000313" key="14">
    <source>
        <dbReference type="EMBL" id="ODQ64786.1"/>
    </source>
</evidence>
<dbReference type="InterPro" id="IPR003594">
    <property type="entry name" value="HATPase_dom"/>
</dbReference>
<evidence type="ECO:0000256" key="8">
    <source>
        <dbReference type="ARBA" id="ARBA00023012"/>
    </source>
</evidence>
<keyword evidence="15" id="KW-1185">Reference proteome</keyword>
<dbReference type="Gene3D" id="1.10.510.10">
    <property type="entry name" value="Transferase(Phosphotransferase) domain 1"/>
    <property type="match status" value="1"/>
</dbReference>
<dbReference type="Proteomes" id="UP000095009">
    <property type="component" value="Unassembled WGS sequence"/>
</dbReference>
<dbReference type="InterPro" id="IPR000719">
    <property type="entry name" value="Prot_kinase_dom"/>
</dbReference>
<dbReference type="InterPro" id="IPR029016">
    <property type="entry name" value="GAF-like_dom_sf"/>
</dbReference>
<dbReference type="SMART" id="SM00448">
    <property type="entry name" value="REC"/>
    <property type="match status" value="1"/>
</dbReference>
<dbReference type="STRING" id="857566.A0A1E3PH84"/>
<feature type="modified residue" description="4-aspartylphosphate" evidence="9">
    <location>
        <position position="1985"/>
    </location>
</feature>
<dbReference type="InterPro" id="IPR027417">
    <property type="entry name" value="P-loop_NTPase"/>
</dbReference>
<feature type="domain" description="Histidine kinase" evidence="12">
    <location>
        <begin position="1535"/>
        <end position="1757"/>
    </location>
</feature>
<evidence type="ECO:0000256" key="9">
    <source>
        <dbReference type="PROSITE-ProRule" id="PRU00169"/>
    </source>
</evidence>
<feature type="compositionally biased region" description="Polar residues" evidence="10">
    <location>
        <begin position="55"/>
        <end position="66"/>
    </location>
</feature>
<protein>
    <recommendedName>
        <fullName evidence="2">histidine kinase</fullName>
        <ecNumber evidence="2">2.7.13.3</ecNumber>
    </recommendedName>
</protein>
<feature type="domain" description="Protein kinase" evidence="11">
    <location>
        <begin position="1"/>
        <end position="253"/>
    </location>
</feature>
<evidence type="ECO:0000256" key="2">
    <source>
        <dbReference type="ARBA" id="ARBA00012438"/>
    </source>
</evidence>
<dbReference type="SUPFAM" id="SSF47384">
    <property type="entry name" value="Homodimeric domain of signal transducing histidine kinase"/>
    <property type="match status" value="1"/>
</dbReference>
<evidence type="ECO:0000256" key="6">
    <source>
        <dbReference type="ARBA" id="ARBA00022777"/>
    </source>
</evidence>
<dbReference type="GO" id="GO:0005524">
    <property type="term" value="F:ATP binding"/>
    <property type="evidence" value="ECO:0007669"/>
    <property type="project" value="UniProtKB-KW"/>
</dbReference>
<evidence type="ECO:0000256" key="10">
    <source>
        <dbReference type="SAM" id="MobiDB-lite"/>
    </source>
</evidence>
<dbReference type="InterPro" id="IPR041664">
    <property type="entry name" value="AAA_16"/>
</dbReference>
<dbReference type="Pfam" id="PF25503">
    <property type="entry name" value="TPR_CHK1"/>
    <property type="match status" value="1"/>
</dbReference>
<feature type="region of interest" description="Disordered" evidence="10">
    <location>
        <begin position="51"/>
        <end position="75"/>
    </location>
</feature>
<dbReference type="Gene3D" id="3.40.50.300">
    <property type="entry name" value="P-loop containing nucleotide triphosphate hydrolases"/>
    <property type="match status" value="1"/>
</dbReference>
<dbReference type="SMART" id="SM00387">
    <property type="entry name" value="HATPase_c"/>
    <property type="match status" value="1"/>
</dbReference>
<dbReference type="GO" id="GO:0006950">
    <property type="term" value="P:response to stress"/>
    <property type="evidence" value="ECO:0007669"/>
    <property type="project" value="UniProtKB-ARBA"/>
</dbReference>
<dbReference type="SUPFAM" id="SSF56112">
    <property type="entry name" value="Protein kinase-like (PK-like)"/>
    <property type="match status" value="1"/>
</dbReference>
<keyword evidence="4" id="KW-0808">Transferase</keyword>
<dbReference type="SMART" id="SM00388">
    <property type="entry name" value="HisKA"/>
    <property type="match status" value="1"/>
</dbReference>
<dbReference type="SUPFAM" id="SSF55781">
    <property type="entry name" value="GAF domain-like"/>
    <property type="match status" value="1"/>
</dbReference>
<evidence type="ECO:0000256" key="4">
    <source>
        <dbReference type="ARBA" id="ARBA00022679"/>
    </source>
</evidence>
<dbReference type="InterPro" id="IPR005467">
    <property type="entry name" value="His_kinase_dom"/>
</dbReference>
<dbReference type="Pfam" id="PF13191">
    <property type="entry name" value="AAA_16"/>
    <property type="match status" value="1"/>
</dbReference>
<dbReference type="EMBL" id="KV454411">
    <property type="protein sequence ID" value="ODQ64786.1"/>
    <property type="molecule type" value="Genomic_DNA"/>
</dbReference>
<evidence type="ECO:0000259" key="12">
    <source>
        <dbReference type="PROSITE" id="PS50109"/>
    </source>
</evidence>
<dbReference type="InterPro" id="IPR003661">
    <property type="entry name" value="HisK_dim/P_dom"/>
</dbReference>
<dbReference type="Pfam" id="PF01590">
    <property type="entry name" value="GAF"/>
    <property type="match status" value="1"/>
</dbReference>